<evidence type="ECO:0000313" key="2">
    <source>
        <dbReference type="EMBL" id="RZI03038.1"/>
    </source>
</evidence>
<dbReference type="RefSeq" id="WP_130135384.1">
    <property type="nucleotide sequence ID" value="NZ_RQTE01000075.1"/>
</dbReference>
<dbReference type="NCBIfam" id="NF047360">
    <property type="entry name" value="tail_chap_PVL"/>
    <property type="match status" value="1"/>
</dbReference>
<evidence type="ECO:0008006" key="4">
    <source>
        <dbReference type="Google" id="ProtNLM"/>
    </source>
</evidence>
<accession>A0A4Q7CQH5</accession>
<feature type="compositionally biased region" description="Acidic residues" evidence="1">
    <location>
        <begin position="96"/>
        <end position="106"/>
    </location>
</feature>
<organism evidence="2 3">
    <name type="scientific">Staphylococcus condimenti</name>
    <dbReference type="NCBI Taxonomy" id="70255"/>
    <lineage>
        <taxon>Bacteria</taxon>
        <taxon>Bacillati</taxon>
        <taxon>Bacillota</taxon>
        <taxon>Bacilli</taxon>
        <taxon>Bacillales</taxon>
        <taxon>Staphylococcaceae</taxon>
        <taxon>Staphylococcus</taxon>
    </lineage>
</organism>
<dbReference type="EMBL" id="RQTE01000075">
    <property type="protein sequence ID" value="RZI03038.1"/>
    <property type="molecule type" value="Genomic_DNA"/>
</dbReference>
<evidence type="ECO:0000313" key="3">
    <source>
        <dbReference type="Proteomes" id="UP000293854"/>
    </source>
</evidence>
<protein>
    <recommendedName>
        <fullName evidence="4">Phage protein</fullName>
    </recommendedName>
</protein>
<reference evidence="2 3" key="1">
    <citation type="submission" date="2018-11" db="EMBL/GenBank/DDBJ databases">
        <title>Genomic profiling of Staphylococcus species from a Poultry farm system in KwaZulu-Natal, South Africa.</title>
        <authorList>
            <person name="Amoako D.G."/>
            <person name="Somboro A.M."/>
            <person name="Abia A.L.K."/>
            <person name="Bester L.A."/>
            <person name="Essack S.Y."/>
        </authorList>
    </citation>
    <scope>NUCLEOTIDE SEQUENCE [LARGE SCALE GENOMIC DNA]</scope>
    <source>
        <strain evidence="2 3">SA11</strain>
    </source>
</reference>
<dbReference type="AlphaFoldDB" id="A0A4Q7CQH5"/>
<dbReference type="InterPro" id="IPR057006">
    <property type="entry name" value="Phage_TAC_19"/>
</dbReference>
<comment type="caution">
    <text evidence="2">The sequence shown here is derived from an EMBL/GenBank/DDBJ whole genome shotgun (WGS) entry which is preliminary data.</text>
</comment>
<gene>
    <name evidence="2" type="ORF">EIG99_04475</name>
</gene>
<dbReference type="Pfam" id="PF23857">
    <property type="entry name" value="Phage_TAC_19"/>
    <property type="match status" value="1"/>
</dbReference>
<sequence length="114" mass="13172">MTIKFDIKDNKTGKTSTYSKDIITMGEAEKFYEFLDKTQKESAKDEPDAKKVRELERQYLVSLFADQGLTEEEVLNNMGTRQYTKALGDVFREIQGDDDEDTENEKEEVGKTEN</sequence>
<evidence type="ECO:0000256" key="1">
    <source>
        <dbReference type="SAM" id="MobiDB-lite"/>
    </source>
</evidence>
<feature type="region of interest" description="Disordered" evidence="1">
    <location>
        <begin position="92"/>
        <end position="114"/>
    </location>
</feature>
<proteinExistence type="predicted"/>
<dbReference type="Proteomes" id="UP000293854">
    <property type="component" value="Unassembled WGS sequence"/>
</dbReference>
<name>A0A4Q7CQH5_9STAP</name>